<keyword evidence="2" id="KW-1185">Reference proteome</keyword>
<dbReference type="AlphaFoldDB" id="A0AAV7I2X4"/>
<organism evidence="1 2">
    <name type="scientific">Cotesia glomerata</name>
    <name type="common">Lepidopteran parasitic wasp</name>
    <name type="synonym">Apanteles glomeratus</name>
    <dbReference type="NCBI Taxonomy" id="32391"/>
    <lineage>
        <taxon>Eukaryota</taxon>
        <taxon>Metazoa</taxon>
        <taxon>Ecdysozoa</taxon>
        <taxon>Arthropoda</taxon>
        <taxon>Hexapoda</taxon>
        <taxon>Insecta</taxon>
        <taxon>Pterygota</taxon>
        <taxon>Neoptera</taxon>
        <taxon>Endopterygota</taxon>
        <taxon>Hymenoptera</taxon>
        <taxon>Apocrita</taxon>
        <taxon>Ichneumonoidea</taxon>
        <taxon>Braconidae</taxon>
        <taxon>Microgastrinae</taxon>
        <taxon>Cotesia</taxon>
    </lineage>
</organism>
<gene>
    <name evidence="1" type="ORF">KQX54_019861</name>
</gene>
<evidence type="ECO:0000313" key="1">
    <source>
        <dbReference type="EMBL" id="KAH0540776.1"/>
    </source>
</evidence>
<sequence>MEASSLDHPYRTQLHLSRAMYPFLGNAPSDYIEAGIERVMAMLMLMLTRWAFHRQGWILLLLRRRIFSGLKYGCQRNQSDKVNRFSCVAMATDNRDPE</sequence>
<name>A0AAV7I2X4_COTGL</name>
<dbReference type="EMBL" id="JAHXZJ010002609">
    <property type="protein sequence ID" value="KAH0540776.1"/>
    <property type="molecule type" value="Genomic_DNA"/>
</dbReference>
<accession>A0AAV7I2X4</accession>
<comment type="caution">
    <text evidence="1">The sequence shown here is derived from an EMBL/GenBank/DDBJ whole genome shotgun (WGS) entry which is preliminary data.</text>
</comment>
<proteinExistence type="predicted"/>
<protein>
    <submittedName>
        <fullName evidence="1">Uncharacterized protein</fullName>
    </submittedName>
</protein>
<evidence type="ECO:0000313" key="2">
    <source>
        <dbReference type="Proteomes" id="UP000826195"/>
    </source>
</evidence>
<dbReference type="Proteomes" id="UP000826195">
    <property type="component" value="Unassembled WGS sequence"/>
</dbReference>
<reference evidence="1 2" key="1">
    <citation type="journal article" date="2021" name="J. Hered.">
        <title>A chromosome-level genome assembly of the parasitoid wasp, Cotesia glomerata (Hymenoptera: Braconidae).</title>
        <authorList>
            <person name="Pinto B.J."/>
            <person name="Weis J.J."/>
            <person name="Gamble T."/>
            <person name="Ode P.J."/>
            <person name="Paul R."/>
            <person name="Zaspel J.M."/>
        </authorList>
    </citation>
    <scope>NUCLEOTIDE SEQUENCE [LARGE SCALE GENOMIC DNA]</scope>
    <source>
        <strain evidence="1">CgM1</strain>
    </source>
</reference>